<keyword evidence="2 8" id="KW-0349">Heme</keyword>
<evidence type="ECO:0000259" key="9">
    <source>
        <dbReference type="PROSITE" id="PS50255"/>
    </source>
</evidence>
<evidence type="ECO:0000256" key="3">
    <source>
        <dbReference type="ARBA" id="ARBA00022692"/>
    </source>
</evidence>
<dbReference type="PROSITE" id="PS00191">
    <property type="entry name" value="CYTOCHROME_B5_1"/>
    <property type="match status" value="1"/>
</dbReference>
<dbReference type="InterPro" id="IPR050668">
    <property type="entry name" value="Cytochrome_b5"/>
</dbReference>
<dbReference type="InterPro" id="IPR018506">
    <property type="entry name" value="Cyt_B5_heme-BS"/>
</dbReference>
<dbReference type="Pfam" id="PF00173">
    <property type="entry name" value="Cyt-b5"/>
    <property type="match status" value="1"/>
</dbReference>
<dbReference type="FunFam" id="3.10.120.10:FF:000002">
    <property type="entry name" value="Cytochrome b5 type B"/>
    <property type="match status" value="1"/>
</dbReference>
<dbReference type="SUPFAM" id="SSF55856">
    <property type="entry name" value="Cytochrome b5-like heme/steroid binding domain"/>
    <property type="match status" value="1"/>
</dbReference>
<evidence type="ECO:0000256" key="6">
    <source>
        <dbReference type="ARBA" id="ARBA00023136"/>
    </source>
</evidence>
<name>A0A2G5BA55_COERN</name>
<dbReference type="Proteomes" id="UP000242474">
    <property type="component" value="Unassembled WGS sequence"/>
</dbReference>
<dbReference type="SMART" id="SM01117">
    <property type="entry name" value="Cyt-b5"/>
    <property type="match status" value="1"/>
</dbReference>
<dbReference type="AlphaFoldDB" id="A0A2G5BA55"/>
<keyword evidence="6 8" id="KW-0472">Membrane</keyword>
<dbReference type="InterPro" id="IPR036400">
    <property type="entry name" value="Cyt_B5-like_heme/steroid_sf"/>
</dbReference>
<comment type="similarity">
    <text evidence="7 8">Belongs to the cytochrome b5 family.</text>
</comment>
<evidence type="ECO:0000256" key="7">
    <source>
        <dbReference type="ARBA" id="ARBA00038168"/>
    </source>
</evidence>
<keyword evidence="11" id="KW-1185">Reference proteome</keyword>
<keyword evidence="3 8" id="KW-0812">Transmembrane</keyword>
<sequence>MSTDTTTYRAAEISKHNERSDIWIVINGHVYDVTGFLDEHPGGEEVILEHAGIDASEAFEDIGHSEDAHDMLKEYLIGKLEGAPPTAASQTKTQPEHSHLRNKQNSTSWGLLVPLAFAVVLIAYKLYA</sequence>
<proteinExistence type="inferred from homology"/>
<reference evidence="10 11" key="1">
    <citation type="journal article" date="2015" name="Genome Biol. Evol.">
        <title>Phylogenomic analyses indicate that early fungi evolved digesting cell walls of algal ancestors of land plants.</title>
        <authorList>
            <person name="Chang Y."/>
            <person name="Wang S."/>
            <person name="Sekimoto S."/>
            <person name="Aerts A.L."/>
            <person name="Choi C."/>
            <person name="Clum A."/>
            <person name="LaButti K.M."/>
            <person name="Lindquist E.A."/>
            <person name="Yee Ngan C."/>
            <person name="Ohm R.A."/>
            <person name="Salamov A.A."/>
            <person name="Grigoriev I.V."/>
            <person name="Spatafora J.W."/>
            <person name="Berbee M.L."/>
        </authorList>
    </citation>
    <scope>NUCLEOTIDE SEQUENCE [LARGE SCALE GENOMIC DNA]</scope>
    <source>
        <strain evidence="10 11">NRRL 1564</strain>
    </source>
</reference>
<dbReference type="PRINTS" id="PR00363">
    <property type="entry name" value="CYTOCHROMEB5"/>
</dbReference>
<dbReference type="STRING" id="763665.A0A2G5BA55"/>
<accession>A0A2G5BA55</accession>
<dbReference type="OrthoDB" id="260519at2759"/>
<evidence type="ECO:0000256" key="8">
    <source>
        <dbReference type="RuleBase" id="RU362121"/>
    </source>
</evidence>
<dbReference type="Gene3D" id="3.10.120.10">
    <property type="entry name" value="Cytochrome b5-like heme/steroid binding domain"/>
    <property type="match status" value="1"/>
</dbReference>
<feature type="domain" description="Cytochrome b5 heme-binding" evidence="9">
    <location>
        <begin position="5"/>
        <end position="81"/>
    </location>
</feature>
<evidence type="ECO:0000313" key="11">
    <source>
        <dbReference type="Proteomes" id="UP000242474"/>
    </source>
</evidence>
<keyword evidence="8" id="KW-1133">Transmembrane helix</keyword>
<dbReference type="GO" id="GO:0016020">
    <property type="term" value="C:membrane"/>
    <property type="evidence" value="ECO:0007669"/>
    <property type="project" value="UniProtKB-SubCell"/>
</dbReference>
<evidence type="ECO:0000313" key="10">
    <source>
        <dbReference type="EMBL" id="PIA15894.1"/>
    </source>
</evidence>
<dbReference type="EMBL" id="KZ303503">
    <property type="protein sequence ID" value="PIA15894.1"/>
    <property type="molecule type" value="Genomic_DNA"/>
</dbReference>
<evidence type="ECO:0000256" key="1">
    <source>
        <dbReference type="ARBA" id="ARBA00004370"/>
    </source>
</evidence>
<dbReference type="GO" id="GO:0020037">
    <property type="term" value="F:heme binding"/>
    <property type="evidence" value="ECO:0007669"/>
    <property type="project" value="UniProtKB-UniRule"/>
</dbReference>
<keyword evidence="4 8" id="KW-0479">Metal-binding</keyword>
<dbReference type="InterPro" id="IPR001199">
    <property type="entry name" value="Cyt_B5-like_heme/steroid-bd"/>
</dbReference>
<evidence type="ECO:0000256" key="4">
    <source>
        <dbReference type="ARBA" id="ARBA00022723"/>
    </source>
</evidence>
<feature type="transmembrane region" description="Helical" evidence="8">
    <location>
        <begin position="109"/>
        <end position="127"/>
    </location>
</feature>
<organism evidence="10 11">
    <name type="scientific">Coemansia reversa (strain ATCC 12441 / NRRL 1564)</name>
    <dbReference type="NCBI Taxonomy" id="763665"/>
    <lineage>
        <taxon>Eukaryota</taxon>
        <taxon>Fungi</taxon>
        <taxon>Fungi incertae sedis</taxon>
        <taxon>Zoopagomycota</taxon>
        <taxon>Kickxellomycotina</taxon>
        <taxon>Kickxellomycetes</taxon>
        <taxon>Kickxellales</taxon>
        <taxon>Kickxellaceae</taxon>
        <taxon>Coemansia</taxon>
    </lineage>
</organism>
<evidence type="ECO:0000256" key="2">
    <source>
        <dbReference type="ARBA" id="ARBA00022617"/>
    </source>
</evidence>
<evidence type="ECO:0000256" key="5">
    <source>
        <dbReference type="ARBA" id="ARBA00023004"/>
    </source>
</evidence>
<dbReference type="GO" id="GO:0046872">
    <property type="term" value="F:metal ion binding"/>
    <property type="evidence" value="ECO:0007669"/>
    <property type="project" value="UniProtKB-UniRule"/>
</dbReference>
<gene>
    <name evidence="10" type="ORF">COEREDRAFT_92902</name>
</gene>
<comment type="subcellular location">
    <subcellularLocation>
        <location evidence="1">Membrane</location>
    </subcellularLocation>
</comment>
<protein>
    <recommendedName>
        <fullName evidence="9">Cytochrome b5 heme-binding domain-containing protein</fullName>
    </recommendedName>
</protein>
<dbReference type="PANTHER" id="PTHR19359">
    <property type="entry name" value="CYTOCHROME B5"/>
    <property type="match status" value="1"/>
</dbReference>
<keyword evidence="5 8" id="KW-0408">Iron</keyword>
<dbReference type="PROSITE" id="PS50255">
    <property type="entry name" value="CYTOCHROME_B5_2"/>
    <property type="match status" value="1"/>
</dbReference>